<dbReference type="OrthoDB" id="9807568at2"/>
<dbReference type="EMBL" id="BJXN01000005">
    <property type="protein sequence ID" value="GEM89465.1"/>
    <property type="molecule type" value="Genomic_DNA"/>
</dbReference>
<gene>
    <name evidence="5 8" type="primary">nuoN</name>
    <name evidence="8" type="ORF">ODE01S_08990</name>
</gene>
<feature type="transmembrane region" description="Helical" evidence="5">
    <location>
        <begin position="225"/>
        <end position="253"/>
    </location>
</feature>
<dbReference type="GO" id="GO:0042773">
    <property type="term" value="P:ATP synthesis coupled electron transport"/>
    <property type="evidence" value="ECO:0007669"/>
    <property type="project" value="InterPro"/>
</dbReference>
<evidence type="ECO:0000256" key="1">
    <source>
        <dbReference type="ARBA" id="ARBA00004127"/>
    </source>
</evidence>
<dbReference type="RefSeq" id="WP_147146309.1">
    <property type="nucleotide sequence ID" value="NZ_BJXN01000005.1"/>
</dbReference>
<dbReference type="GO" id="GO:0050136">
    <property type="term" value="F:NADH dehydrogenase (quinone) (non-electrogenic) activity"/>
    <property type="evidence" value="ECO:0007669"/>
    <property type="project" value="UniProtKB-UniRule"/>
</dbReference>
<feature type="transmembrane region" description="Helical" evidence="5">
    <location>
        <begin position="431"/>
        <end position="452"/>
    </location>
</feature>
<dbReference type="AlphaFoldDB" id="A0A511RIJ4"/>
<dbReference type="GO" id="GO:0012505">
    <property type="term" value="C:endomembrane system"/>
    <property type="evidence" value="ECO:0007669"/>
    <property type="project" value="UniProtKB-SubCell"/>
</dbReference>
<keyword evidence="5" id="KW-0874">Quinone</keyword>
<feature type="transmembrane region" description="Helical" evidence="5">
    <location>
        <begin position="191"/>
        <end position="213"/>
    </location>
</feature>
<sequence length="468" mass="47849">MTLAVIVLLAFGGLVLALLAPNFDDRPAAIGAISGTVFGATLILGLLAAQESGVLYGAVTLGPLTAASIVLLSLVGLLVAAGATIRGGGFALGSGEVHALVMWGVLGGILLVGSAHLLIFYLALELSAYATYVLVGYDRERRFGTEAAAKYMMLGSVGSALLLFGMALVYAETGSLGYGGIAAGLAYQTSGLALGGLALMLVGLGFKLAWVPFHAWAPDAYQGSFPLMAGFLSTAPKTALALGLAVLLARAFGGEGSVVAGWIGGLALVSVVLGSLWALLQTDLKRLLAYSTIVHMGFLGLALSTASLTGFTAVGYYLVAYIVTSLGLFFVLEALEAGGLPSTLEAWKGLGRRNALVGVLVAVFVLSLAGVPLLAGFLAKLYVFAALAQAGAWAALVVAVVMVVFGYYFYFRVLAAVFLDAPAEEAPALDFSPTALSLVVLLALAVVVLGVWPQPVLDWLKTAIAGLV</sequence>
<dbReference type="InterPro" id="IPR001750">
    <property type="entry name" value="ND/Mrp_TM"/>
</dbReference>
<comment type="caution">
    <text evidence="8">The sequence shown here is derived from an EMBL/GenBank/DDBJ whole genome shotgun (WGS) entry which is preliminary data.</text>
</comment>
<dbReference type="HAMAP" id="MF_00445">
    <property type="entry name" value="NDH1_NuoN_1"/>
    <property type="match status" value="1"/>
</dbReference>
<keyword evidence="5" id="KW-1278">Translocase</keyword>
<comment type="function">
    <text evidence="5">NDH-1 shuttles electrons from NADH, via FMN and iron-sulfur (Fe-S) centers, to quinones in the respiratory chain. The immediate electron acceptor for the enzyme in this species is believed to be a menaquinone. Couples the redox reaction to proton translocation (for every two electrons transferred, four hydrogen ions are translocated across the cytoplasmic membrane), and thus conserves the redox energy in a proton gradient.</text>
</comment>
<evidence type="ECO:0000313" key="8">
    <source>
        <dbReference type="EMBL" id="GEM89465.1"/>
    </source>
</evidence>
<feature type="transmembrane region" description="Helical" evidence="5">
    <location>
        <begin position="381"/>
        <end position="410"/>
    </location>
</feature>
<dbReference type="Proteomes" id="UP000321827">
    <property type="component" value="Unassembled WGS sequence"/>
</dbReference>
<comment type="subcellular location">
    <subcellularLocation>
        <location evidence="5">Cell membrane</location>
        <topology evidence="5">Multi-pass membrane protein</topology>
    </subcellularLocation>
    <subcellularLocation>
        <location evidence="1">Endomembrane system</location>
        <topology evidence="1">Multi-pass membrane protein</topology>
    </subcellularLocation>
    <subcellularLocation>
        <location evidence="6">Membrane</location>
        <topology evidence="6">Multi-pass membrane protein</topology>
    </subcellularLocation>
</comment>
<dbReference type="PANTHER" id="PTHR22773">
    <property type="entry name" value="NADH DEHYDROGENASE"/>
    <property type="match status" value="1"/>
</dbReference>
<evidence type="ECO:0000259" key="7">
    <source>
        <dbReference type="Pfam" id="PF00361"/>
    </source>
</evidence>
<keyword evidence="3 5" id="KW-1133">Transmembrane helix</keyword>
<dbReference type="InterPro" id="IPR010096">
    <property type="entry name" value="NADH-Q_OxRdtase_suN/2"/>
</dbReference>
<feature type="transmembrane region" description="Helical" evidence="5">
    <location>
        <begin position="151"/>
        <end position="171"/>
    </location>
</feature>
<evidence type="ECO:0000313" key="9">
    <source>
        <dbReference type="Proteomes" id="UP000321827"/>
    </source>
</evidence>
<evidence type="ECO:0000256" key="5">
    <source>
        <dbReference type="HAMAP-Rule" id="MF_00445"/>
    </source>
</evidence>
<feature type="transmembrane region" description="Helical" evidence="5">
    <location>
        <begin position="54"/>
        <end position="80"/>
    </location>
</feature>
<keyword evidence="5" id="KW-1003">Cell membrane</keyword>
<evidence type="ECO:0000256" key="6">
    <source>
        <dbReference type="RuleBase" id="RU000320"/>
    </source>
</evidence>
<feature type="transmembrane region" description="Helical" evidence="5">
    <location>
        <begin position="259"/>
        <end position="280"/>
    </location>
</feature>
<dbReference type="GO" id="GO:0005886">
    <property type="term" value="C:plasma membrane"/>
    <property type="evidence" value="ECO:0007669"/>
    <property type="project" value="UniProtKB-SubCell"/>
</dbReference>
<reference evidence="8 9" key="1">
    <citation type="submission" date="2019-07" db="EMBL/GenBank/DDBJ databases">
        <title>Whole genome shotgun sequence of Oceanithermus desulfurans NBRC 100063.</title>
        <authorList>
            <person name="Hosoyama A."/>
            <person name="Uohara A."/>
            <person name="Ohji S."/>
            <person name="Ichikawa N."/>
        </authorList>
    </citation>
    <scope>NUCLEOTIDE SEQUENCE [LARGE SCALE GENOMIC DNA]</scope>
    <source>
        <strain evidence="8 9">NBRC 100063</strain>
    </source>
</reference>
<protein>
    <recommendedName>
        <fullName evidence="5">NADH-quinone oxidoreductase subunit N</fullName>
        <ecNumber evidence="5">7.1.1.-</ecNumber>
    </recommendedName>
    <alternativeName>
        <fullName evidence="5">NADH dehydrogenase I subunit N</fullName>
    </alternativeName>
    <alternativeName>
        <fullName evidence="5">NDH-1 subunit N</fullName>
    </alternativeName>
</protein>
<keyword evidence="5" id="KW-0813">Transport</keyword>
<feature type="transmembrane region" description="Helical" evidence="5">
    <location>
        <begin position="314"/>
        <end position="335"/>
    </location>
</feature>
<keyword evidence="5" id="KW-0520">NAD</keyword>
<dbReference type="GO" id="GO:0008137">
    <property type="term" value="F:NADH dehydrogenase (ubiquinone) activity"/>
    <property type="evidence" value="ECO:0007669"/>
    <property type="project" value="InterPro"/>
</dbReference>
<organism evidence="8 9">
    <name type="scientific">Oceanithermus desulfurans NBRC 100063</name>
    <dbReference type="NCBI Taxonomy" id="1227550"/>
    <lineage>
        <taxon>Bacteria</taxon>
        <taxon>Thermotogati</taxon>
        <taxon>Deinococcota</taxon>
        <taxon>Deinococci</taxon>
        <taxon>Thermales</taxon>
        <taxon>Thermaceae</taxon>
        <taxon>Oceanithermus</taxon>
    </lineage>
</organism>
<accession>A0A511RIJ4</accession>
<keyword evidence="4 5" id="KW-0472">Membrane</keyword>
<dbReference type="EC" id="7.1.1.-" evidence="5"/>
<dbReference type="GO" id="GO:0048038">
    <property type="term" value="F:quinone binding"/>
    <property type="evidence" value="ECO:0007669"/>
    <property type="project" value="UniProtKB-KW"/>
</dbReference>
<feature type="transmembrane region" description="Helical" evidence="5">
    <location>
        <begin position="287"/>
        <end position="308"/>
    </location>
</feature>
<name>A0A511RIJ4_9DEIN</name>
<comment type="subunit">
    <text evidence="5">NDH-1 is composed of 15 different subunits. Subunits NuoA, H, J, K, L, M, N constitute the membrane sector of the complex.</text>
</comment>
<comment type="similarity">
    <text evidence="5">Belongs to the complex I subunit 2 family.</text>
</comment>
<keyword evidence="2 5" id="KW-0812">Transmembrane</keyword>
<evidence type="ECO:0000256" key="3">
    <source>
        <dbReference type="ARBA" id="ARBA00022989"/>
    </source>
</evidence>
<evidence type="ECO:0000256" key="4">
    <source>
        <dbReference type="ARBA" id="ARBA00023136"/>
    </source>
</evidence>
<dbReference type="Pfam" id="PF00361">
    <property type="entry name" value="Proton_antipo_M"/>
    <property type="match status" value="1"/>
</dbReference>
<evidence type="ECO:0000256" key="2">
    <source>
        <dbReference type="ARBA" id="ARBA00022692"/>
    </source>
</evidence>
<feature type="transmembrane region" description="Helical" evidence="5">
    <location>
        <begin position="355"/>
        <end position="375"/>
    </location>
</feature>
<feature type="transmembrane region" description="Helical" evidence="5">
    <location>
        <begin position="29"/>
        <end position="47"/>
    </location>
</feature>
<comment type="catalytic activity">
    <reaction evidence="5">
        <text>a quinone + NADH + 5 H(+)(in) = a quinol + NAD(+) + 4 H(+)(out)</text>
        <dbReference type="Rhea" id="RHEA:57888"/>
        <dbReference type="ChEBI" id="CHEBI:15378"/>
        <dbReference type="ChEBI" id="CHEBI:24646"/>
        <dbReference type="ChEBI" id="CHEBI:57540"/>
        <dbReference type="ChEBI" id="CHEBI:57945"/>
        <dbReference type="ChEBI" id="CHEBI:132124"/>
    </reaction>
</comment>
<proteinExistence type="inferred from homology"/>
<feature type="domain" description="NADH:quinone oxidoreductase/Mrp antiporter transmembrane" evidence="7">
    <location>
        <begin position="114"/>
        <end position="405"/>
    </location>
</feature>